<dbReference type="EMBL" id="AZDA01000039">
    <property type="protein sequence ID" value="KRK39775.1"/>
    <property type="molecule type" value="Genomic_DNA"/>
</dbReference>
<dbReference type="PATRIC" id="fig|1423726.3.peg.2354"/>
<comment type="caution">
    <text evidence="1">The sequence shown here is derived from an EMBL/GenBank/DDBJ whole genome shotgun (WGS) entry which is preliminary data.</text>
</comment>
<proteinExistence type="predicted"/>
<dbReference type="AlphaFoldDB" id="A0A0R1H035"/>
<dbReference type="Proteomes" id="UP000051461">
    <property type="component" value="Unassembled WGS sequence"/>
</dbReference>
<reference evidence="1 2" key="1">
    <citation type="journal article" date="2015" name="Genome Announc.">
        <title>Expanding the biotechnology potential of lactobacilli through comparative genomics of 213 strains and associated genera.</title>
        <authorList>
            <person name="Sun Z."/>
            <person name="Harris H.M."/>
            <person name="McCann A."/>
            <person name="Guo C."/>
            <person name="Argimon S."/>
            <person name="Zhang W."/>
            <person name="Yang X."/>
            <person name="Jeffery I.B."/>
            <person name="Cooney J.C."/>
            <person name="Kagawa T.F."/>
            <person name="Liu W."/>
            <person name="Song Y."/>
            <person name="Salvetti E."/>
            <person name="Wrobel A."/>
            <person name="Rasinkangas P."/>
            <person name="Parkhill J."/>
            <person name="Rea M.C."/>
            <person name="O'Sullivan O."/>
            <person name="Ritari J."/>
            <person name="Douillard F.P."/>
            <person name="Paul Ross R."/>
            <person name="Yang R."/>
            <person name="Briner A.E."/>
            <person name="Felis G.E."/>
            <person name="de Vos W.M."/>
            <person name="Barrangou R."/>
            <person name="Klaenhammer T.R."/>
            <person name="Caufield P.W."/>
            <person name="Cui Y."/>
            <person name="Zhang H."/>
            <person name="O'Toole P.W."/>
        </authorList>
    </citation>
    <scope>NUCLEOTIDE SEQUENCE [LARGE SCALE GENOMIC DNA]</scope>
    <source>
        <strain evidence="1 2">DSM 20003</strain>
    </source>
</reference>
<protein>
    <submittedName>
        <fullName evidence="1">Uncharacterized protein</fullName>
    </submittedName>
</protein>
<sequence length="133" mass="15149">MTTVSLNKQYLQCVAFVMARLQTFDQSFRDYELKHYQMVQQQTDSQANWERSRQNYLQLVTRFETLDCPACYATVHAALTTALTEYATVTAELMQVVTTPQQTTYQAIGQRRQEILQSILALVSQNPAVASAS</sequence>
<evidence type="ECO:0000313" key="2">
    <source>
        <dbReference type="Proteomes" id="UP000051461"/>
    </source>
</evidence>
<name>A0A0R1H035_9LACO</name>
<dbReference type="OrthoDB" id="2290868at2"/>
<organism evidence="1 2">
    <name type="scientific">Loigolactobacillus bifermentans DSM 20003</name>
    <dbReference type="NCBI Taxonomy" id="1423726"/>
    <lineage>
        <taxon>Bacteria</taxon>
        <taxon>Bacillati</taxon>
        <taxon>Bacillota</taxon>
        <taxon>Bacilli</taxon>
        <taxon>Lactobacillales</taxon>
        <taxon>Lactobacillaceae</taxon>
        <taxon>Loigolactobacillus</taxon>
    </lineage>
</organism>
<gene>
    <name evidence="1" type="ORF">FC07_GL002268</name>
</gene>
<keyword evidence="2" id="KW-1185">Reference proteome</keyword>
<accession>A0A0R1H035</accession>
<evidence type="ECO:0000313" key="1">
    <source>
        <dbReference type="EMBL" id="KRK39775.1"/>
    </source>
</evidence>
<dbReference type="RefSeq" id="WP_057904128.1">
    <property type="nucleotide sequence ID" value="NZ_AZDA01000039.1"/>
</dbReference>
<dbReference type="STRING" id="1423726.FC07_GL002268"/>